<feature type="domain" description="IPT/TIG" evidence="1">
    <location>
        <begin position="34"/>
        <end position="98"/>
    </location>
</feature>
<accession>A0ABP8FXC0</accession>
<dbReference type="PANTHER" id="PTHR41339">
    <property type="entry name" value="LIPL48"/>
    <property type="match status" value="1"/>
</dbReference>
<dbReference type="InterPro" id="IPR013783">
    <property type="entry name" value="Ig-like_fold"/>
</dbReference>
<dbReference type="InterPro" id="IPR002909">
    <property type="entry name" value="IPT_dom"/>
</dbReference>
<gene>
    <name evidence="2" type="ORF">GCM10023149_08530</name>
</gene>
<dbReference type="RefSeq" id="WP_345209761.1">
    <property type="nucleotide sequence ID" value="NZ_BAABFT010000002.1"/>
</dbReference>
<dbReference type="SUPFAM" id="SSF81296">
    <property type="entry name" value="E set domains"/>
    <property type="match status" value="1"/>
</dbReference>
<name>A0ABP8FXC0_9SPHI</name>
<dbReference type="EMBL" id="BAABFT010000002">
    <property type="protein sequence ID" value="GAA4312970.1"/>
    <property type="molecule type" value="Genomic_DNA"/>
</dbReference>
<dbReference type="InterPro" id="IPR014756">
    <property type="entry name" value="Ig_E-set"/>
</dbReference>
<dbReference type="PANTHER" id="PTHR41339:SF1">
    <property type="entry name" value="SECRETED PROTEIN"/>
    <property type="match status" value="1"/>
</dbReference>
<reference evidence="3" key="1">
    <citation type="journal article" date="2019" name="Int. J. Syst. Evol. Microbiol.">
        <title>The Global Catalogue of Microorganisms (GCM) 10K type strain sequencing project: providing services to taxonomists for standard genome sequencing and annotation.</title>
        <authorList>
            <consortium name="The Broad Institute Genomics Platform"/>
            <consortium name="The Broad Institute Genome Sequencing Center for Infectious Disease"/>
            <person name="Wu L."/>
            <person name="Ma J."/>
        </authorList>
    </citation>
    <scope>NUCLEOTIDE SEQUENCE [LARGE SCALE GENOMIC DNA]</scope>
    <source>
        <strain evidence="3">JCM 17705</strain>
    </source>
</reference>
<sequence>MKKILYLFVFTLTVFTSCKKDKAGEPDLGLHGYGPMSFATGDVISIYGNGFDSNPQNNKVTFNGVPGEVATATPNRLQVIVPAIASNGTIKVQVGGKTVISDLAYSLLTVLQGTIVDNTILTADKKYLLRGEVIFNNKLIIQAGTVILGEKLTHASVTASDIGIEGTADKPVIFTSDQPVNSRQPGDWGGVTIKAGERSLPNGILKYMRVEYAGYHASGKTGVALALNMDASSTYSNIQVSYSQGDAFNINSVVEYTGSDVEYALGRYFVAFACAGTDFKINGPYIVLQYALGLKDPYNADVSLGQGIFVMGAPVRLSNITLIGYYPSARGIKSISPGYPLSNNAGRGVQIGGYSNLTNGTGYYIPNTSKVSLYNSVIAGSWLSGVSIFGRDTWNNYAQPSIYGAIDLFNNYITGGAPAQYPFRGGAFSLENATSPGSGFENIRNDAKNTRFAADNDTTKMLQPDAGKDDLGIAGLANYNMLGHPNLLPKTGSVLLQGAKFPSGSPVDIPLINKDIKFVGAFGTEDWTAGWCNFNPQITKY</sequence>
<keyword evidence="3" id="KW-1185">Reference proteome</keyword>
<organism evidence="2 3">
    <name type="scientific">Mucilaginibacter gynuensis</name>
    <dbReference type="NCBI Taxonomy" id="1302236"/>
    <lineage>
        <taxon>Bacteria</taxon>
        <taxon>Pseudomonadati</taxon>
        <taxon>Bacteroidota</taxon>
        <taxon>Sphingobacteriia</taxon>
        <taxon>Sphingobacteriales</taxon>
        <taxon>Sphingobacteriaceae</taxon>
        <taxon>Mucilaginibacter</taxon>
    </lineage>
</organism>
<comment type="caution">
    <text evidence="2">The sequence shown here is derived from an EMBL/GenBank/DDBJ whole genome shotgun (WGS) entry which is preliminary data.</text>
</comment>
<evidence type="ECO:0000313" key="3">
    <source>
        <dbReference type="Proteomes" id="UP001500582"/>
    </source>
</evidence>
<evidence type="ECO:0000313" key="2">
    <source>
        <dbReference type="EMBL" id="GAA4312970.1"/>
    </source>
</evidence>
<dbReference type="Gene3D" id="2.60.40.10">
    <property type="entry name" value="Immunoglobulins"/>
    <property type="match status" value="1"/>
</dbReference>
<dbReference type="PROSITE" id="PS51257">
    <property type="entry name" value="PROKAR_LIPOPROTEIN"/>
    <property type="match status" value="1"/>
</dbReference>
<protein>
    <recommendedName>
        <fullName evidence="1">IPT/TIG domain-containing protein</fullName>
    </recommendedName>
</protein>
<dbReference type="Pfam" id="PF01833">
    <property type="entry name" value="TIG"/>
    <property type="match status" value="1"/>
</dbReference>
<proteinExistence type="predicted"/>
<dbReference type="Proteomes" id="UP001500582">
    <property type="component" value="Unassembled WGS sequence"/>
</dbReference>
<evidence type="ECO:0000259" key="1">
    <source>
        <dbReference type="Pfam" id="PF01833"/>
    </source>
</evidence>